<feature type="compositionally biased region" description="Pro residues" evidence="1">
    <location>
        <begin position="79"/>
        <end position="92"/>
    </location>
</feature>
<feature type="region of interest" description="Disordered" evidence="1">
    <location>
        <begin position="67"/>
        <end position="193"/>
    </location>
</feature>
<reference evidence="2" key="1">
    <citation type="submission" date="2013-04" db="EMBL/GenBank/DDBJ databases">
        <title>The Genome Sequence of Fonticula alba ATCC 38817.</title>
        <authorList>
            <consortium name="The Broad Institute Genomics Platform"/>
            <person name="Russ C."/>
            <person name="Cuomo C."/>
            <person name="Burger G."/>
            <person name="Gray M.W."/>
            <person name="Holland P.W.H."/>
            <person name="King N."/>
            <person name="Lang F.B.F."/>
            <person name="Roger A.J."/>
            <person name="Ruiz-Trillo I."/>
            <person name="Brown M."/>
            <person name="Walker B."/>
            <person name="Young S."/>
            <person name="Zeng Q."/>
            <person name="Gargeya S."/>
            <person name="Fitzgerald M."/>
            <person name="Haas B."/>
            <person name="Abouelleil A."/>
            <person name="Allen A.W."/>
            <person name="Alvarado L."/>
            <person name="Arachchi H.M."/>
            <person name="Berlin A.M."/>
            <person name="Chapman S.B."/>
            <person name="Gainer-Dewar J."/>
            <person name="Goldberg J."/>
            <person name="Griggs A."/>
            <person name="Gujja S."/>
            <person name="Hansen M."/>
            <person name="Howarth C."/>
            <person name="Imamovic A."/>
            <person name="Ireland A."/>
            <person name="Larimer J."/>
            <person name="McCowan C."/>
            <person name="Murphy C."/>
            <person name="Pearson M."/>
            <person name="Poon T.W."/>
            <person name="Priest M."/>
            <person name="Roberts A."/>
            <person name="Saif S."/>
            <person name="Shea T."/>
            <person name="Sisk P."/>
            <person name="Sykes S."/>
            <person name="Wortman J."/>
            <person name="Nusbaum C."/>
            <person name="Birren B."/>
        </authorList>
    </citation>
    <scope>NUCLEOTIDE SEQUENCE [LARGE SCALE GENOMIC DNA]</scope>
    <source>
        <strain evidence="2">ATCC 38817</strain>
    </source>
</reference>
<dbReference type="RefSeq" id="XP_009496592.1">
    <property type="nucleotide sequence ID" value="XM_009498317.1"/>
</dbReference>
<evidence type="ECO:0000313" key="3">
    <source>
        <dbReference type="Proteomes" id="UP000030693"/>
    </source>
</evidence>
<dbReference type="GeneID" id="20529166"/>
<accession>A0A058Z4I9</accession>
<name>A0A058Z4I9_FONAL</name>
<keyword evidence="3" id="KW-1185">Reference proteome</keyword>
<dbReference type="Proteomes" id="UP000030693">
    <property type="component" value="Unassembled WGS sequence"/>
</dbReference>
<proteinExistence type="predicted"/>
<protein>
    <submittedName>
        <fullName evidence="2">Uncharacterized protein</fullName>
    </submittedName>
</protein>
<gene>
    <name evidence="2" type="ORF">H696_04441</name>
</gene>
<evidence type="ECO:0000313" key="2">
    <source>
        <dbReference type="EMBL" id="KCV69021.1"/>
    </source>
</evidence>
<feature type="compositionally biased region" description="Polar residues" evidence="1">
    <location>
        <begin position="119"/>
        <end position="129"/>
    </location>
</feature>
<evidence type="ECO:0000256" key="1">
    <source>
        <dbReference type="SAM" id="MobiDB-lite"/>
    </source>
</evidence>
<dbReference type="EMBL" id="KB932207">
    <property type="protein sequence ID" value="KCV69021.1"/>
    <property type="molecule type" value="Genomic_DNA"/>
</dbReference>
<organism evidence="2">
    <name type="scientific">Fonticula alba</name>
    <name type="common">Slime mold</name>
    <dbReference type="NCBI Taxonomy" id="691883"/>
    <lineage>
        <taxon>Eukaryota</taxon>
        <taxon>Rotosphaerida</taxon>
        <taxon>Fonticulaceae</taxon>
        <taxon>Fonticula</taxon>
    </lineage>
</organism>
<dbReference type="AlphaFoldDB" id="A0A058Z4I9"/>
<sequence>MFCVVLVESLVERSICRASLTDMVENGNTGPGRVKVRCSRCASRLYMTGSTCVPGDEPKKEMAANEALTDGEPGGRGPPAAPGTPAAPPVPPAEGATRPGAGERSPGPPEPGALAATSKPRSSSGSSLCGTPASGAPGVADPPSDGLADDDRRSSPLTSPLGEGLPMPSSPAPAGRSTGDPVPLSDGPADAIPPGVAVAAAPVAADTAAEEDPVTWAPPLAALALAPAGTCPAATIDGGKPPSIGPLGVCTTTGGWAANPGSGW</sequence>